<reference evidence="2" key="2">
    <citation type="submission" date="2020-09" db="EMBL/GenBank/DDBJ databases">
        <authorList>
            <person name="Sun Q."/>
            <person name="Ohkuma M."/>
        </authorList>
    </citation>
    <scope>NUCLEOTIDE SEQUENCE</scope>
    <source>
        <strain evidence="2">JCM 5016</strain>
    </source>
</reference>
<evidence type="ECO:0008006" key="4">
    <source>
        <dbReference type="Google" id="ProtNLM"/>
    </source>
</evidence>
<evidence type="ECO:0000313" key="3">
    <source>
        <dbReference type="Proteomes" id="UP000623010"/>
    </source>
</evidence>
<dbReference type="RefSeq" id="WP_190061067.1">
    <property type="nucleotide sequence ID" value="NZ_BMWH01000047.1"/>
</dbReference>
<feature type="compositionally biased region" description="Basic and acidic residues" evidence="1">
    <location>
        <begin position="93"/>
        <end position="103"/>
    </location>
</feature>
<reference evidence="2" key="1">
    <citation type="journal article" date="2014" name="Int. J. Syst. Evol. Microbiol.">
        <title>Complete genome sequence of Corynebacterium casei LMG S-19264T (=DSM 44701T), isolated from a smear-ripened cheese.</title>
        <authorList>
            <consortium name="US DOE Joint Genome Institute (JGI-PGF)"/>
            <person name="Walter F."/>
            <person name="Albersmeier A."/>
            <person name="Kalinowski J."/>
            <person name="Ruckert C."/>
        </authorList>
    </citation>
    <scope>NUCLEOTIDE SEQUENCE</scope>
    <source>
        <strain evidence="2">JCM 5016</strain>
    </source>
</reference>
<keyword evidence="3" id="KW-1185">Reference proteome</keyword>
<sequence length="125" mass="13693">MGSPAGAHTADFATSGTLDLEGLVTALRLIAESGSAESLLRRSAPLHVGYAEAARRLNIPEKWLRERISRLPHRKLGKYVCFTDEDLRAISEMHAVRPDHGEQRTSNAPGSPTPLRPSPRSRSRS</sequence>
<organism evidence="2 3">
    <name type="scientific">Streptomyces echinoruber</name>
    <dbReference type="NCBI Taxonomy" id="68898"/>
    <lineage>
        <taxon>Bacteria</taxon>
        <taxon>Bacillati</taxon>
        <taxon>Actinomycetota</taxon>
        <taxon>Actinomycetes</taxon>
        <taxon>Kitasatosporales</taxon>
        <taxon>Streptomycetaceae</taxon>
        <taxon>Streptomyces</taxon>
    </lineage>
</organism>
<feature type="region of interest" description="Disordered" evidence="1">
    <location>
        <begin position="93"/>
        <end position="125"/>
    </location>
</feature>
<evidence type="ECO:0000313" key="2">
    <source>
        <dbReference type="EMBL" id="GHA17327.1"/>
    </source>
</evidence>
<name>A0A918RZL6_9ACTN</name>
<dbReference type="Proteomes" id="UP000623010">
    <property type="component" value="Unassembled WGS sequence"/>
</dbReference>
<dbReference type="EMBL" id="BMWH01000047">
    <property type="protein sequence ID" value="GHA17327.1"/>
    <property type="molecule type" value="Genomic_DNA"/>
</dbReference>
<protein>
    <recommendedName>
        <fullName evidence="4">Helix-turn-helix domain-containing protein</fullName>
    </recommendedName>
</protein>
<gene>
    <name evidence="2" type="ORF">GCM10010389_64540</name>
</gene>
<dbReference type="AlphaFoldDB" id="A0A918RZL6"/>
<comment type="caution">
    <text evidence="2">The sequence shown here is derived from an EMBL/GenBank/DDBJ whole genome shotgun (WGS) entry which is preliminary data.</text>
</comment>
<proteinExistence type="predicted"/>
<evidence type="ECO:0000256" key="1">
    <source>
        <dbReference type="SAM" id="MobiDB-lite"/>
    </source>
</evidence>
<accession>A0A918RZL6</accession>